<evidence type="ECO:0000256" key="6">
    <source>
        <dbReference type="ARBA" id="ARBA00037636"/>
    </source>
</evidence>
<keyword evidence="5" id="KW-0007">Acetylation</keyword>
<evidence type="ECO:0000256" key="3">
    <source>
        <dbReference type="ARBA" id="ARBA00022771"/>
    </source>
</evidence>
<keyword evidence="9" id="KW-0472">Membrane</keyword>
<evidence type="ECO:0000256" key="4">
    <source>
        <dbReference type="ARBA" id="ARBA00022833"/>
    </source>
</evidence>
<dbReference type="Proteomes" id="UP001176940">
    <property type="component" value="Unassembled WGS sequence"/>
</dbReference>
<dbReference type="PANTHER" id="PTHR16295">
    <property type="entry name" value="TRAF-TYPE ZINC FINGER PROTEIN-RELATED"/>
    <property type="match status" value="1"/>
</dbReference>
<comment type="function">
    <text evidence="6">Negative feedback regulator that controls excessive innate immune responses. Regulates both Toll-like receptor 4 (TLR4) and DDX58/RIG1-like helicases (RLH) pathways. May inhibit the LTR pathway by direct interaction with TRAF6 and attenuation of NF-kappa-B activation. May negatively regulate the RLH pathway downstream from MAVS and upstream of NF-kappa-B and IRF3.</text>
</comment>
<evidence type="ECO:0000256" key="5">
    <source>
        <dbReference type="ARBA" id="ARBA00022990"/>
    </source>
</evidence>
<reference evidence="11" key="1">
    <citation type="submission" date="2023-07" db="EMBL/GenBank/DDBJ databases">
        <authorList>
            <person name="Stuckert A."/>
        </authorList>
    </citation>
    <scope>NUCLEOTIDE SEQUENCE</scope>
</reference>
<protein>
    <recommendedName>
        <fullName evidence="7">TRAF-type zinc finger domain-containing protein 1</fullName>
    </recommendedName>
</protein>
<dbReference type="PANTHER" id="PTHR16295:SF19">
    <property type="entry name" value="TRAF-TYPE ZINC FINGER DOMAIN-CONTAINING PROTEIN 1"/>
    <property type="match status" value="1"/>
</dbReference>
<evidence type="ECO:0000256" key="9">
    <source>
        <dbReference type="SAM" id="Phobius"/>
    </source>
</evidence>
<keyword evidence="12" id="KW-1185">Reference proteome</keyword>
<evidence type="ECO:0000313" key="12">
    <source>
        <dbReference type="Proteomes" id="UP001176940"/>
    </source>
</evidence>
<gene>
    <name evidence="11" type="ORF">RIMI_LOCUS142176</name>
</gene>
<proteinExistence type="predicted"/>
<evidence type="ECO:0000256" key="8">
    <source>
        <dbReference type="SAM" id="MobiDB-lite"/>
    </source>
</evidence>
<evidence type="ECO:0000256" key="7">
    <source>
        <dbReference type="ARBA" id="ARBA00040410"/>
    </source>
</evidence>
<feature type="domain" description="TRAFD1/XAF1 zinc finger" evidence="10">
    <location>
        <begin position="68"/>
        <end position="109"/>
    </location>
</feature>
<dbReference type="EMBL" id="CAUEEQ010000126">
    <property type="protein sequence ID" value="CAJ0915919.1"/>
    <property type="molecule type" value="Genomic_DNA"/>
</dbReference>
<dbReference type="Pfam" id="PF21366">
    <property type="entry name" value="TRAFD1-XIAF1_ZnF"/>
    <property type="match status" value="1"/>
</dbReference>
<sequence length="540" mass="61305">MHRWEWKMTAGVSGSADNGGHINERHDFSAAMLHAVILNIVQIFRIFPFFLQETACPLRLVKCQFCELEVTFNTLGNHEDYCGARTEPCDKCGSSVMIKDLQDHPTVCGKVKPHKKPTRGHTSASNWNYELPLHSALHSSYRLHSEMQRNVPKRFYGKSILTPKFGDLNQNPRREQNRGREQSNLDLDLDIPLDYLSQESSNAFRSYNEFHSQSRQNDPRGSPEPYSPSSENNQQFWHNFYCKGNNMKTNVRGRSNLNYFSSNESVHVNSPSTPSADATQLPCEFCEKLFPEDDLILHQSACGPGAPSSVRRRSPSPVLDFFENLRSSSPPALNPVMIPCEFCGVLMEGDILFHHQDQCDMGQNSEKTTPFADVSQDVPAEDVFRSYRAPVAVPGSLGAMYSRNQTRGHAVVAPRINSLYRQNNTRRSYHDEMRKRNMEENARMIRDDGALGHWGASSRYCDLFYFCPSIRRKIFCSLAAVLFCIYLSSSAIYLIGIFQVLMSIGRSCALRCISSFCRDAGTRSKPKKMNTRPDEVDTEE</sequence>
<feature type="region of interest" description="Disordered" evidence="8">
    <location>
        <begin position="162"/>
        <end position="186"/>
    </location>
</feature>
<dbReference type="InterPro" id="IPR051986">
    <property type="entry name" value="Innate_Immune_Apopt_Reg"/>
</dbReference>
<organism evidence="11 12">
    <name type="scientific">Ranitomeya imitator</name>
    <name type="common">mimic poison frog</name>
    <dbReference type="NCBI Taxonomy" id="111125"/>
    <lineage>
        <taxon>Eukaryota</taxon>
        <taxon>Metazoa</taxon>
        <taxon>Chordata</taxon>
        <taxon>Craniata</taxon>
        <taxon>Vertebrata</taxon>
        <taxon>Euteleostomi</taxon>
        <taxon>Amphibia</taxon>
        <taxon>Batrachia</taxon>
        <taxon>Anura</taxon>
        <taxon>Neobatrachia</taxon>
        <taxon>Hyloidea</taxon>
        <taxon>Dendrobatidae</taxon>
        <taxon>Dendrobatinae</taxon>
        <taxon>Ranitomeya</taxon>
    </lineage>
</organism>
<keyword evidence="9" id="KW-0812">Transmembrane</keyword>
<keyword evidence="4" id="KW-0862">Zinc</keyword>
<evidence type="ECO:0000256" key="1">
    <source>
        <dbReference type="ARBA" id="ARBA00022553"/>
    </source>
</evidence>
<comment type="caution">
    <text evidence="11">The sequence shown here is derived from an EMBL/GenBank/DDBJ whole genome shotgun (WGS) entry which is preliminary data.</text>
</comment>
<keyword evidence="3" id="KW-0863">Zinc-finger</keyword>
<feature type="region of interest" description="Disordered" evidence="8">
    <location>
        <begin position="209"/>
        <end position="231"/>
    </location>
</feature>
<evidence type="ECO:0000256" key="2">
    <source>
        <dbReference type="ARBA" id="ARBA00022723"/>
    </source>
</evidence>
<feature type="compositionally biased region" description="Low complexity" evidence="8">
    <location>
        <begin position="219"/>
        <end position="230"/>
    </location>
</feature>
<dbReference type="Gene3D" id="3.30.40.10">
    <property type="entry name" value="Zinc/RING finger domain, C3HC4 (zinc finger)"/>
    <property type="match status" value="1"/>
</dbReference>
<feature type="compositionally biased region" description="Basic and acidic residues" evidence="8">
    <location>
        <begin position="172"/>
        <end position="183"/>
    </location>
</feature>
<keyword evidence="2" id="KW-0479">Metal-binding</keyword>
<name>A0ABN9KMJ3_9NEOB</name>
<evidence type="ECO:0000313" key="11">
    <source>
        <dbReference type="EMBL" id="CAJ0915919.1"/>
    </source>
</evidence>
<accession>A0ABN9KMJ3</accession>
<evidence type="ECO:0000259" key="10">
    <source>
        <dbReference type="Pfam" id="PF21366"/>
    </source>
</evidence>
<keyword evidence="1" id="KW-0597">Phosphoprotein</keyword>
<keyword evidence="9" id="KW-1133">Transmembrane helix</keyword>
<dbReference type="InterPro" id="IPR049439">
    <property type="entry name" value="TRAFD1-XIAF1_Znf"/>
</dbReference>
<feature type="transmembrane region" description="Helical" evidence="9">
    <location>
        <begin position="478"/>
        <end position="501"/>
    </location>
</feature>
<dbReference type="InterPro" id="IPR013083">
    <property type="entry name" value="Znf_RING/FYVE/PHD"/>
</dbReference>